<gene>
    <name evidence="2" type="ORF">JD78_01122</name>
</gene>
<dbReference type="Proteomes" id="UP000321490">
    <property type="component" value="Unassembled WGS sequence"/>
</dbReference>
<organism evidence="2 3">
    <name type="scientific">Modestobacter roseus</name>
    <dbReference type="NCBI Taxonomy" id="1181884"/>
    <lineage>
        <taxon>Bacteria</taxon>
        <taxon>Bacillati</taxon>
        <taxon>Actinomycetota</taxon>
        <taxon>Actinomycetes</taxon>
        <taxon>Geodermatophilales</taxon>
        <taxon>Geodermatophilaceae</taxon>
        <taxon>Modestobacter</taxon>
    </lineage>
</organism>
<dbReference type="SUPFAM" id="SSF109854">
    <property type="entry name" value="DinB/YfiT-like putative metalloenzymes"/>
    <property type="match status" value="1"/>
</dbReference>
<dbReference type="RefSeq" id="WP_166521019.1">
    <property type="nucleotide sequence ID" value="NZ_VLKF01000001.1"/>
</dbReference>
<dbReference type="Pfam" id="PF12867">
    <property type="entry name" value="DinB_2"/>
    <property type="match status" value="1"/>
</dbReference>
<dbReference type="AlphaFoldDB" id="A0A562IP31"/>
<evidence type="ECO:0000313" key="2">
    <source>
        <dbReference type="EMBL" id="TWH72606.1"/>
    </source>
</evidence>
<evidence type="ECO:0000259" key="1">
    <source>
        <dbReference type="Pfam" id="PF12867"/>
    </source>
</evidence>
<protein>
    <submittedName>
        <fullName evidence="2">DinB family protein</fullName>
    </submittedName>
</protein>
<dbReference type="Gene3D" id="1.20.120.450">
    <property type="entry name" value="dinb family like domain"/>
    <property type="match status" value="1"/>
</dbReference>
<feature type="domain" description="DinB-like" evidence="1">
    <location>
        <begin position="15"/>
        <end position="165"/>
    </location>
</feature>
<sequence>MTGRAVLPVLLRGYDDAWERLAARVGGLTDEEYLWEPVRSAWSVRPGDTGEWLADGAVPDPDPAPVTTIAWRTWHLAADCLADYLSRSPAGRPLPDRGRGWHGAAAPALVELAAAATAFRTAMTDLGEDGIWQPLGPAWGPFGEASWADLLVHATDELAHHGAEIALLRDLFRWR</sequence>
<dbReference type="InterPro" id="IPR024775">
    <property type="entry name" value="DinB-like"/>
</dbReference>
<name>A0A562IP31_9ACTN</name>
<dbReference type="InterPro" id="IPR034660">
    <property type="entry name" value="DinB/YfiT-like"/>
</dbReference>
<evidence type="ECO:0000313" key="3">
    <source>
        <dbReference type="Proteomes" id="UP000321490"/>
    </source>
</evidence>
<keyword evidence="3" id="KW-1185">Reference proteome</keyword>
<reference evidence="2 3" key="1">
    <citation type="submission" date="2019-07" db="EMBL/GenBank/DDBJ databases">
        <title>R&amp;d 2014.</title>
        <authorList>
            <person name="Klenk H.-P."/>
        </authorList>
    </citation>
    <scope>NUCLEOTIDE SEQUENCE [LARGE SCALE GENOMIC DNA]</scope>
    <source>
        <strain evidence="2 3">DSM 45764</strain>
    </source>
</reference>
<accession>A0A562IP31</accession>
<comment type="caution">
    <text evidence="2">The sequence shown here is derived from an EMBL/GenBank/DDBJ whole genome shotgun (WGS) entry which is preliminary data.</text>
</comment>
<dbReference type="EMBL" id="VLKF01000001">
    <property type="protein sequence ID" value="TWH72606.1"/>
    <property type="molecule type" value="Genomic_DNA"/>
</dbReference>
<proteinExistence type="predicted"/>